<keyword evidence="6" id="KW-0411">Iron-sulfur</keyword>
<dbReference type="PANTHER" id="PTHR37424:SF1">
    <property type="entry name" value="BACTERIOFERRITIN-ASSOCIATED FERREDOXIN"/>
    <property type="match status" value="1"/>
</dbReference>
<evidence type="ECO:0000313" key="10">
    <source>
        <dbReference type="EMBL" id="MDA3733358.1"/>
    </source>
</evidence>
<dbReference type="GO" id="GO:0051537">
    <property type="term" value="F:2 iron, 2 sulfur cluster binding"/>
    <property type="evidence" value="ECO:0007669"/>
    <property type="project" value="UniProtKB-KW"/>
</dbReference>
<gene>
    <name evidence="10" type="ORF">PBV87_17920</name>
</gene>
<comment type="caution">
    <text evidence="10">The sequence shown here is derived from an EMBL/GenBank/DDBJ whole genome shotgun (WGS) entry which is preliminary data.</text>
</comment>
<dbReference type="PANTHER" id="PTHR37424">
    <property type="entry name" value="BACTERIOFERRITIN-ASSOCIATED FERREDOXIN"/>
    <property type="match status" value="1"/>
</dbReference>
<dbReference type="InterPro" id="IPR041854">
    <property type="entry name" value="BFD-like_2Fe2S-bd_dom_sf"/>
</dbReference>
<keyword evidence="3" id="KW-0479">Metal-binding</keyword>
<comment type="similarity">
    <text evidence="8">Belongs to the Bfd family.</text>
</comment>
<feature type="domain" description="BFD-like [2Fe-2S]-binding" evidence="9">
    <location>
        <begin position="56"/>
        <end position="103"/>
    </location>
</feature>
<organism evidence="10 11">
    <name type="scientific">Holtiella tumoricola</name>
    <dbReference type="NCBI Taxonomy" id="3018743"/>
    <lineage>
        <taxon>Bacteria</taxon>
        <taxon>Bacillati</taxon>
        <taxon>Bacillota</taxon>
        <taxon>Clostridia</taxon>
        <taxon>Lachnospirales</taxon>
        <taxon>Cellulosilyticaceae</taxon>
        <taxon>Holtiella</taxon>
    </lineage>
</organism>
<reference evidence="10" key="1">
    <citation type="journal article" date="2023" name="Int. J. Syst. Evol. Microbiol.">
        <title>&lt;i&gt;Holtiella tumoricola&lt;/i&gt; gen. nov. sp. nov., isolated from a human clinical sample.</title>
        <authorList>
            <person name="Allen-Vercoe E."/>
            <person name="Daigneault M.C."/>
            <person name="Vancuren S.J."/>
            <person name="Cochrane K."/>
            <person name="O'Neal L.L."/>
            <person name="Sankaranarayanan K."/>
            <person name="Lawson P.A."/>
        </authorList>
    </citation>
    <scope>NUCLEOTIDE SEQUENCE</scope>
    <source>
        <strain evidence="10">CC70A</strain>
    </source>
</reference>
<dbReference type="Gene3D" id="1.10.10.1100">
    <property type="entry name" value="BFD-like [2Fe-2S]-binding domain"/>
    <property type="match status" value="2"/>
</dbReference>
<dbReference type="AlphaFoldDB" id="A0AA42DQD6"/>
<keyword evidence="11" id="KW-1185">Reference proteome</keyword>
<evidence type="ECO:0000256" key="8">
    <source>
        <dbReference type="ARBA" id="ARBA00046332"/>
    </source>
</evidence>
<evidence type="ECO:0000256" key="1">
    <source>
        <dbReference type="ARBA" id="ARBA00022448"/>
    </source>
</evidence>
<evidence type="ECO:0000256" key="4">
    <source>
        <dbReference type="ARBA" id="ARBA00022982"/>
    </source>
</evidence>
<dbReference type="Proteomes" id="UP001169242">
    <property type="component" value="Unassembled WGS sequence"/>
</dbReference>
<evidence type="ECO:0000313" key="11">
    <source>
        <dbReference type="Proteomes" id="UP001169242"/>
    </source>
</evidence>
<evidence type="ECO:0000256" key="3">
    <source>
        <dbReference type="ARBA" id="ARBA00022723"/>
    </source>
</evidence>
<dbReference type="Pfam" id="PF04324">
    <property type="entry name" value="Fer2_BFD"/>
    <property type="match status" value="2"/>
</dbReference>
<protein>
    <recommendedName>
        <fullName evidence="7">Bacterioferritin-associated ferredoxin</fullName>
    </recommendedName>
</protein>
<dbReference type="RefSeq" id="WP_053983180.1">
    <property type="nucleotide sequence ID" value="NZ_JAQIFT010000062.1"/>
</dbReference>
<evidence type="ECO:0000256" key="5">
    <source>
        <dbReference type="ARBA" id="ARBA00023004"/>
    </source>
</evidence>
<proteinExistence type="inferred from homology"/>
<dbReference type="InterPro" id="IPR052371">
    <property type="entry name" value="BFD-associated_ferredoxin"/>
</dbReference>
<evidence type="ECO:0000259" key="9">
    <source>
        <dbReference type="Pfam" id="PF04324"/>
    </source>
</evidence>
<keyword evidence="1" id="KW-0813">Transport</keyword>
<keyword evidence="2" id="KW-0001">2Fe-2S</keyword>
<evidence type="ECO:0000256" key="6">
    <source>
        <dbReference type="ARBA" id="ARBA00023014"/>
    </source>
</evidence>
<dbReference type="GO" id="GO:0046872">
    <property type="term" value="F:metal ion binding"/>
    <property type="evidence" value="ECO:0007669"/>
    <property type="project" value="UniProtKB-KW"/>
</dbReference>
<dbReference type="EMBL" id="JAQIFT010000062">
    <property type="protein sequence ID" value="MDA3733358.1"/>
    <property type="molecule type" value="Genomic_DNA"/>
</dbReference>
<evidence type="ECO:0000256" key="2">
    <source>
        <dbReference type="ARBA" id="ARBA00022714"/>
    </source>
</evidence>
<keyword evidence="4" id="KW-0249">Electron transport</keyword>
<accession>A0AA42DQD6</accession>
<dbReference type="InterPro" id="IPR007419">
    <property type="entry name" value="BFD-like_2Fe2S-bd_dom"/>
</dbReference>
<feature type="domain" description="BFD-like [2Fe-2S]-binding" evidence="9">
    <location>
        <begin position="6"/>
        <end position="54"/>
    </location>
</feature>
<keyword evidence="5" id="KW-0408">Iron</keyword>
<sequence>MAQNKVICHCKNVDYIAIRQAMCNGARTVAEIQEMTGAGTACGGCIPEIEKILASVCGCHNVSLEDVVTAVKNGADTVEKVAEVTKAGSACGRCQKLVANVIELGR</sequence>
<evidence type="ECO:0000256" key="7">
    <source>
        <dbReference type="ARBA" id="ARBA00039386"/>
    </source>
</evidence>
<name>A0AA42DQD6_9FIRM</name>